<protein>
    <recommendedName>
        <fullName evidence="1">VOC domain-containing protein</fullName>
    </recommendedName>
</protein>
<organism evidence="2 3">
    <name type="scientific">Peronospora destructor</name>
    <dbReference type="NCBI Taxonomy" id="86335"/>
    <lineage>
        <taxon>Eukaryota</taxon>
        <taxon>Sar</taxon>
        <taxon>Stramenopiles</taxon>
        <taxon>Oomycota</taxon>
        <taxon>Peronosporomycetes</taxon>
        <taxon>Peronosporales</taxon>
        <taxon>Peronosporaceae</taxon>
        <taxon>Peronospora</taxon>
    </lineage>
</organism>
<dbReference type="EMBL" id="CANTFM010000922">
    <property type="protein sequence ID" value="CAI5731692.1"/>
    <property type="molecule type" value="Genomic_DNA"/>
</dbReference>
<gene>
    <name evidence="2" type="ORF">PDE001_LOCUS4884</name>
</gene>
<dbReference type="InterPro" id="IPR029068">
    <property type="entry name" value="Glyas_Bleomycin-R_OHBP_Dase"/>
</dbReference>
<evidence type="ECO:0000313" key="2">
    <source>
        <dbReference type="EMBL" id="CAI5731692.1"/>
    </source>
</evidence>
<dbReference type="PANTHER" id="PTHR33993:SF14">
    <property type="entry name" value="GB|AAF24581.1"/>
    <property type="match status" value="1"/>
</dbReference>
<dbReference type="PANTHER" id="PTHR33993">
    <property type="entry name" value="GLYOXALASE-RELATED"/>
    <property type="match status" value="1"/>
</dbReference>
<dbReference type="SUPFAM" id="SSF54593">
    <property type="entry name" value="Glyoxalase/Bleomycin resistance protein/Dihydroxybiphenyl dioxygenase"/>
    <property type="match status" value="1"/>
</dbReference>
<dbReference type="Proteomes" id="UP001162029">
    <property type="component" value="Unassembled WGS sequence"/>
</dbReference>
<comment type="caution">
    <text evidence="2">The sequence shown here is derived from an EMBL/GenBank/DDBJ whole genome shotgun (WGS) entry which is preliminary data.</text>
</comment>
<dbReference type="InterPro" id="IPR037523">
    <property type="entry name" value="VOC_core"/>
</dbReference>
<keyword evidence="3" id="KW-1185">Reference proteome</keyword>
<dbReference type="Gene3D" id="3.10.180.10">
    <property type="entry name" value="2,3-Dihydroxybiphenyl 1,2-Dioxygenase, domain 1"/>
    <property type="match status" value="1"/>
</dbReference>
<feature type="domain" description="VOC" evidence="1">
    <location>
        <begin position="3"/>
        <end position="115"/>
    </location>
</feature>
<dbReference type="Pfam" id="PF00903">
    <property type="entry name" value="Glyoxalase"/>
    <property type="match status" value="1"/>
</dbReference>
<dbReference type="PROSITE" id="PS51819">
    <property type="entry name" value="VOC"/>
    <property type="match status" value="1"/>
</dbReference>
<accession>A0AAV0U476</accession>
<evidence type="ECO:0000313" key="3">
    <source>
        <dbReference type="Proteomes" id="UP001162029"/>
    </source>
</evidence>
<proteinExistence type="predicted"/>
<sequence>MTRLRQLMVLSRDLARSKQFYQEGLGLKLLRSSETFAEFDIQAIVPLCIKLAQSEAACCSGYSPFLNFDIMDLSDAVPRLLMLGAIMDGPIKYPAHGKVAALRSPDGVMIGLYEPNSWDNVTADDSNGWLYEKTDNVLPSLNSSMRRFCMVLERGDPTVLELALFRMKDGSEVRPVCPTSVMLYNVAAGMELLTIQDGSVRRSIEQVSLPGQFRIQYTLLQLIKKVLTRGRSSLSINSSDWLIDAI</sequence>
<dbReference type="InterPro" id="IPR004360">
    <property type="entry name" value="Glyas_Fos-R_dOase_dom"/>
</dbReference>
<dbReference type="AlphaFoldDB" id="A0AAV0U476"/>
<name>A0AAV0U476_9STRA</name>
<evidence type="ECO:0000259" key="1">
    <source>
        <dbReference type="PROSITE" id="PS51819"/>
    </source>
</evidence>
<reference evidence="2" key="1">
    <citation type="submission" date="2022-12" db="EMBL/GenBank/DDBJ databases">
        <authorList>
            <person name="Webb A."/>
        </authorList>
    </citation>
    <scope>NUCLEOTIDE SEQUENCE</scope>
    <source>
        <strain evidence="2">Pd1</strain>
    </source>
</reference>
<dbReference type="InterPro" id="IPR052164">
    <property type="entry name" value="Anthracycline_SecMetBiosynth"/>
</dbReference>